<proteinExistence type="predicted"/>
<dbReference type="EMBL" id="CP081673">
    <property type="protein sequence ID" value="QZH63956.1"/>
    <property type="molecule type" value="Genomic_DNA"/>
</dbReference>
<sequence length="425" mass="46769">MKRHLTFAWPTDQLTDDPRLAYNTMSKTYCRQVYESLLDIDAGTGELRPWLATSWRYRDPLTLDMAIRTDRCFSDGTPLTSQAVARSFSDIGTLKHVSPPPAAATMLTGLDRVDSATDTVTFHFAQHNAAFLRSLAGVNLAIRSPVGLGTGRWVPTGEGLTDNTRRMAFRKAVTGDLYAGTDEGSAVADIHNPGISYGLCPNACRGPLADPAIRRALSLLIDRPALTPILDAHGYSVASSVLTPTTDGYLDCSTDLAYDPETGCRLLAAAGVPRLSFEVVFNSTFSPIDTAILTAVAAQWKRYGIDLILADVDFAELRDRQQSGDYDFRFFYFTGRDPDLLRFQFAVNARNMNRRNQPDDLDRLLDAHLVCADGGRRGELVNDIQRRIIAGGLWLPLCNVRTVISYRPDVLSGVYLDAEALARIP</sequence>
<reference evidence="1" key="1">
    <citation type="submission" date="2021-07" db="EMBL/GenBank/DDBJ databases">
        <title>Complete Genome Sequences of Mycobacterium farcinogenes Isolated from Clinical Specimens from Patients in Thailand.</title>
        <authorList>
            <person name="Sodsai P."/>
        </authorList>
    </citation>
    <scope>NUCLEOTIDE SEQUENCE</scope>
    <source>
        <strain evidence="1">BKK/CU-MFGFA-001</strain>
    </source>
</reference>
<name>A0ACD1FA96_MYCFR</name>
<organism evidence="1 2">
    <name type="scientific">Mycolicibacterium farcinogenes</name>
    <name type="common">Mycobacterium farcinogenes</name>
    <dbReference type="NCBI Taxonomy" id="1802"/>
    <lineage>
        <taxon>Bacteria</taxon>
        <taxon>Bacillati</taxon>
        <taxon>Actinomycetota</taxon>
        <taxon>Actinomycetes</taxon>
        <taxon>Mycobacteriales</taxon>
        <taxon>Mycobacteriaceae</taxon>
        <taxon>Mycolicibacterium</taxon>
    </lineage>
</organism>
<dbReference type="Proteomes" id="UP000825598">
    <property type="component" value="Chromosome"/>
</dbReference>
<evidence type="ECO:0000313" key="1">
    <source>
        <dbReference type="EMBL" id="QZH63956.1"/>
    </source>
</evidence>
<gene>
    <name evidence="1" type="ORF">K6L26_17965</name>
</gene>
<evidence type="ECO:0000313" key="2">
    <source>
        <dbReference type="Proteomes" id="UP000825598"/>
    </source>
</evidence>
<protein>
    <submittedName>
        <fullName evidence="1">Uncharacterized protein</fullName>
    </submittedName>
</protein>
<accession>A0ACD1FA96</accession>
<keyword evidence="2" id="KW-1185">Reference proteome</keyword>